<accession>A0A7J9AAC8</accession>
<organism evidence="2 3">
    <name type="scientific">Gossypium laxum</name>
    <dbReference type="NCBI Taxonomy" id="34288"/>
    <lineage>
        <taxon>Eukaryota</taxon>
        <taxon>Viridiplantae</taxon>
        <taxon>Streptophyta</taxon>
        <taxon>Embryophyta</taxon>
        <taxon>Tracheophyta</taxon>
        <taxon>Spermatophyta</taxon>
        <taxon>Magnoliopsida</taxon>
        <taxon>eudicotyledons</taxon>
        <taxon>Gunneridae</taxon>
        <taxon>Pentapetalae</taxon>
        <taxon>rosids</taxon>
        <taxon>malvids</taxon>
        <taxon>Malvales</taxon>
        <taxon>Malvaceae</taxon>
        <taxon>Malvoideae</taxon>
        <taxon>Gossypium</taxon>
    </lineage>
</organism>
<dbReference type="EMBL" id="JABEZV010000009">
    <property type="protein sequence ID" value="MBA0721013.1"/>
    <property type="molecule type" value="Genomic_DNA"/>
</dbReference>
<feature type="compositionally biased region" description="Basic and acidic residues" evidence="1">
    <location>
        <begin position="290"/>
        <end position="303"/>
    </location>
</feature>
<gene>
    <name evidence="2" type="ORF">Golax_008593</name>
</gene>
<evidence type="ECO:0000256" key="1">
    <source>
        <dbReference type="SAM" id="MobiDB-lite"/>
    </source>
</evidence>
<dbReference type="Proteomes" id="UP000593574">
    <property type="component" value="Unassembled WGS sequence"/>
</dbReference>
<dbReference type="PANTHER" id="PTHR33675">
    <property type="entry name" value="NUCLEAR RECEPTOR FAMILY 2 GROUP C PROTEIN"/>
    <property type="match status" value="1"/>
</dbReference>
<dbReference type="PANTHER" id="PTHR33675:SF10">
    <property type="entry name" value="NUCLEAR RECEPTOR FAMILY 2 GROUP C PROTEIN"/>
    <property type="match status" value="1"/>
</dbReference>
<proteinExistence type="predicted"/>
<feature type="region of interest" description="Disordered" evidence="1">
    <location>
        <begin position="257"/>
        <end position="303"/>
    </location>
</feature>
<evidence type="ECO:0000313" key="2">
    <source>
        <dbReference type="EMBL" id="MBA0721013.1"/>
    </source>
</evidence>
<comment type="caution">
    <text evidence="2">The sequence shown here is derived from an EMBL/GenBank/DDBJ whole genome shotgun (WGS) entry which is preliminary data.</text>
</comment>
<dbReference type="AlphaFoldDB" id="A0A7J9AAC8"/>
<reference evidence="2 3" key="1">
    <citation type="journal article" date="2019" name="Genome Biol. Evol.">
        <title>Insights into the evolution of the New World diploid cottons (Gossypium, subgenus Houzingenia) based on genome sequencing.</title>
        <authorList>
            <person name="Grover C.E."/>
            <person name="Arick M.A. 2nd"/>
            <person name="Thrash A."/>
            <person name="Conover J.L."/>
            <person name="Sanders W.S."/>
            <person name="Peterson D.G."/>
            <person name="Frelichowski J.E."/>
            <person name="Scheffler J.A."/>
            <person name="Scheffler B.E."/>
            <person name="Wendel J.F."/>
        </authorList>
    </citation>
    <scope>NUCLEOTIDE SEQUENCE [LARGE SCALE GENOMIC DNA]</scope>
    <source>
        <strain evidence="2">4</strain>
        <tissue evidence="2">Leaf</tissue>
    </source>
</reference>
<feature type="compositionally biased region" description="Polar residues" evidence="1">
    <location>
        <begin position="264"/>
        <end position="289"/>
    </location>
</feature>
<keyword evidence="3" id="KW-1185">Reference proteome</keyword>
<protein>
    <submittedName>
        <fullName evidence="2">Uncharacterized protein</fullName>
    </submittedName>
</protein>
<evidence type="ECO:0000313" key="3">
    <source>
        <dbReference type="Proteomes" id="UP000593574"/>
    </source>
</evidence>
<sequence length="303" mass="33400">MGKKRKSIATSLDEVDRTMYASFCSAANSLSHLYTQTMNQQKLSFQAGKRHGLNKCSCRYVVHLAKSGTDRLRRLISHVLANCNDSAGKMLESMNQIRGCTGSLTIAYKSLVMSAHSYVLRRKNLSVDLETTRGRIKSYNNGYPQLPSDSKGWFSLLKCGDLLVILSARNELDYGEEPSMSPRAPSQQQHSQPAMQFMNTGFMVSTGSSGQTAVQGTRPDHCDQQSKNLVFSNALSSPVRRSLQHYHIAQEGYCPNGGLPSGNGARSNEPSFLQNQTRDSNPLSSNDSSMDMHADSPSHESTY</sequence>
<name>A0A7J9AAC8_9ROSI</name>